<feature type="compositionally biased region" description="Polar residues" evidence="1">
    <location>
        <begin position="95"/>
        <end position="110"/>
    </location>
</feature>
<dbReference type="EMBL" id="JAEAOA010001497">
    <property type="protein sequence ID" value="KAK3588458.1"/>
    <property type="molecule type" value="Genomic_DNA"/>
</dbReference>
<gene>
    <name evidence="2" type="ORF">CHS0354_025115</name>
</gene>
<dbReference type="AlphaFoldDB" id="A0AAE0SBE8"/>
<evidence type="ECO:0000313" key="2">
    <source>
        <dbReference type="EMBL" id="KAK3588458.1"/>
    </source>
</evidence>
<feature type="region of interest" description="Disordered" evidence="1">
    <location>
        <begin position="1"/>
        <end position="110"/>
    </location>
</feature>
<proteinExistence type="predicted"/>
<reference evidence="2" key="2">
    <citation type="journal article" date="2021" name="Genome Biol. Evol.">
        <title>Developing a high-quality reference genome for a parasitic bivalve with doubly uniparental inheritance (Bivalvia: Unionida).</title>
        <authorList>
            <person name="Smith C.H."/>
        </authorList>
    </citation>
    <scope>NUCLEOTIDE SEQUENCE</scope>
    <source>
        <strain evidence="2">CHS0354</strain>
        <tissue evidence="2">Mantle</tissue>
    </source>
</reference>
<evidence type="ECO:0000313" key="3">
    <source>
        <dbReference type="Proteomes" id="UP001195483"/>
    </source>
</evidence>
<reference evidence="2" key="1">
    <citation type="journal article" date="2021" name="Genome Biol. Evol.">
        <title>A High-Quality Reference Genome for a Parasitic Bivalve with Doubly Uniparental Inheritance (Bivalvia: Unionida).</title>
        <authorList>
            <person name="Smith C.H."/>
        </authorList>
    </citation>
    <scope>NUCLEOTIDE SEQUENCE</scope>
    <source>
        <strain evidence="2">CHS0354</strain>
    </source>
</reference>
<evidence type="ECO:0000256" key="1">
    <source>
        <dbReference type="SAM" id="MobiDB-lite"/>
    </source>
</evidence>
<sequence>MDKQTRSKVSTKSSINDKAQLMRKLVLVKTNKGETKKDPNNPQEGNGDKSQEGDNLQDHPVNTREVFVKTDASIRPPPLPGCNKERHVYSPSPLNPISGSPPKSNITRLI</sequence>
<accession>A0AAE0SBE8</accession>
<reference evidence="2" key="3">
    <citation type="submission" date="2023-05" db="EMBL/GenBank/DDBJ databases">
        <authorList>
            <person name="Smith C.H."/>
        </authorList>
    </citation>
    <scope>NUCLEOTIDE SEQUENCE</scope>
    <source>
        <strain evidence="2">CHS0354</strain>
        <tissue evidence="2">Mantle</tissue>
    </source>
</reference>
<organism evidence="2 3">
    <name type="scientific">Potamilus streckersoni</name>
    <dbReference type="NCBI Taxonomy" id="2493646"/>
    <lineage>
        <taxon>Eukaryota</taxon>
        <taxon>Metazoa</taxon>
        <taxon>Spiralia</taxon>
        <taxon>Lophotrochozoa</taxon>
        <taxon>Mollusca</taxon>
        <taxon>Bivalvia</taxon>
        <taxon>Autobranchia</taxon>
        <taxon>Heteroconchia</taxon>
        <taxon>Palaeoheterodonta</taxon>
        <taxon>Unionida</taxon>
        <taxon>Unionoidea</taxon>
        <taxon>Unionidae</taxon>
        <taxon>Ambleminae</taxon>
        <taxon>Lampsilini</taxon>
        <taxon>Potamilus</taxon>
    </lineage>
</organism>
<protein>
    <submittedName>
        <fullName evidence="2">Uncharacterized protein</fullName>
    </submittedName>
</protein>
<dbReference type="Proteomes" id="UP001195483">
    <property type="component" value="Unassembled WGS sequence"/>
</dbReference>
<feature type="compositionally biased region" description="Polar residues" evidence="1">
    <location>
        <begin position="7"/>
        <end position="17"/>
    </location>
</feature>
<comment type="caution">
    <text evidence="2">The sequence shown here is derived from an EMBL/GenBank/DDBJ whole genome shotgun (WGS) entry which is preliminary data.</text>
</comment>
<name>A0AAE0SBE8_9BIVA</name>
<keyword evidence="3" id="KW-1185">Reference proteome</keyword>